<comment type="caution">
    <text evidence="4">The sequence shown here is derived from an EMBL/GenBank/DDBJ whole genome shotgun (WGS) entry which is preliminary data.</text>
</comment>
<dbReference type="EMBL" id="JAJJVQ010000001">
    <property type="protein sequence ID" value="MCO5780589.1"/>
    <property type="molecule type" value="Genomic_DNA"/>
</dbReference>
<dbReference type="Gene3D" id="3.30.2400.10">
    <property type="entry name" value="Major capsid protein gp5"/>
    <property type="match status" value="1"/>
</dbReference>
<dbReference type="Pfam" id="PF05065">
    <property type="entry name" value="Phage_capsid"/>
    <property type="match status" value="1"/>
</dbReference>
<evidence type="ECO:0000259" key="3">
    <source>
        <dbReference type="Pfam" id="PF05065"/>
    </source>
</evidence>
<dbReference type="RefSeq" id="WP_199991870.1">
    <property type="nucleotide sequence ID" value="NZ_JAJJVQ010000001.1"/>
</dbReference>
<reference evidence="4" key="1">
    <citation type="submission" date="2021-11" db="EMBL/GenBank/DDBJ databases">
        <title>Citrobacter meridianamericanus sp. nov. isolated from soil.</title>
        <authorList>
            <person name="Furlan J.P.R."/>
            <person name="Stehling E.G."/>
        </authorList>
    </citation>
    <scope>NUCLEOTIDE SEQUENCE</scope>
    <source>
        <strain evidence="4">BR102</strain>
    </source>
</reference>
<comment type="subcellular location">
    <subcellularLocation>
        <location evidence="1">Virion</location>
    </subcellularLocation>
</comment>
<dbReference type="NCBIfam" id="TIGR01554">
    <property type="entry name" value="major_cap_HK97"/>
    <property type="match status" value="1"/>
</dbReference>
<organism evidence="4 5">
    <name type="scientific">Citrobacter meridianamericanus</name>
    <dbReference type="NCBI Taxonomy" id="2894201"/>
    <lineage>
        <taxon>Bacteria</taxon>
        <taxon>Pseudomonadati</taxon>
        <taxon>Pseudomonadota</taxon>
        <taxon>Gammaproteobacteria</taxon>
        <taxon>Enterobacterales</taxon>
        <taxon>Enterobacteriaceae</taxon>
        <taxon>Citrobacter</taxon>
    </lineage>
</organism>
<feature type="coiled-coil region" evidence="2">
    <location>
        <begin position="5"/>
        <end position="67"/>
    </location>
</feature>
<evidence type="ECO:0000256" key="1">
    <source>
        <dbReference type="ARBA" id="ARBA00004328"/>
    </source>
</evidence>
<gene>
    <name evidence="4" type="ORF">LOD26_04485</name>
</gene>
<dbReference type="InterPro" id="IPR054612">
    <property type="entry name" value="Phage_capsid-like_C"/>
</dbReference>
<keyword evidence="2" id="KW-0175">Coiled coil</keyword>
<feature type="domain" description="Phage capsid-like C-terminal" evidence="3">
    <location>
        <begin position="115"/>
        <end position="397"/>
    </location>
</feature>
<evidence type="ECO:0000256" key="2">
    <source>
        <dbReference type="SAM" id="Coils"/>
    </source>
</evidence>
<proteinExistence type="predicted"/>
<dbReference type="SUPFAM" id="SSF56563">
    <property type="entry name" value="Major capsid protein gp5"/>
    <property type="match status" value="1"/>
</dbReference>
<dbReference type="Gene3D" id="3.30.2320.10">
    <property type="entry name" value="hypothetical protein PF0899 domain"/>
    <property type="match status" value="1"/>
</dbReference>
<protein>
    <submittedName>
        <fullName evidence="4">Phage major capsid protein</fullName>
    </submittedName>
</protein>
<sequence length="402" mass="44056">MSVDVKDVEQVAQELQAKFDAFKEKNDKRLEAVEQEKGKLAGEVETLNGKLSELDELKSALEEELKQVKRPAGGPQSKAASEHKTAFIGFMRKGKDDGLRELERKALQVGVDEDGGYAVPEELDRTILNLLKDEVVMRQEATTITVGGANYKKLVNLGGTASGWVGETDSRPETDASKLGQIEPFMGEIYGNPQATQTMLDDAFFNVEDWINSELAIEFAEQEEIAFTSGNGTKKPKGFLAYASTLDPDKTRAFGTLQHILSGAAAGVTADAIIKLVYTLRKVHRNGAKFMMNNNSLFTIRILKDSEGNYLWRPGLELGQPSSLVGYGVAENEQMPDIAADAKAIAFGNFKRGYTIVDRIGTRILRDPYTKKPFVGFYTTKRTGGMLVDSQAIKLLQIGTGA</sequence>
<dbReference type="Proteomes" id="UP001139290">
    <property type="component" value="Unassembled WGS sequence"/>
</dbReference>
<accession>A0ABT1B6D7</accession>
<dbReference type="InterPro" id="IPR024455">
    <property type="entry name" value="Phage_capsid"/>
</dbReference>
<evidence type="ECO:0000313" key="4">
    <source>
        <dbReference type="EMBL" id="MCO5780589.1"/>
    </source>
</evidence>
<keyword evidence="5" id="KW-1185">Reference proteome</keyword>
<evidence type="ECO:0000313" key="5">
    <source>
        <dbReference type="Proteomes" id="UP001139290"/>
    </source>
</evidence>
<name>A0ABT1B6D7_9ENTR</name>